<feature type="transmembrane region" description="Helical" evidence="2">
    <location>
        <begin position="606"/>
        <end position="631"/>
    </location>
</feature>
<evidence type="ECO:0000256" key="2">
    <source>
        <dbReference type="SAM" id="Phobius"/>
    </source>
</evidence>
<feature type="compositionally biased region" description="Basic and acidic residues" evidence="1">
    <location>
        <begin position="703"/>
        <end position="712"/>
    </location>
</feature>
<keyword evidence="4" id="KW-1185">Reference proteome</keyword>
<dbReference type="RefSeq" id="WP_121840936.1">
    <property type="nucleotide sequence ID" value="NZ_ML014916.1"/>
</dbReference>
<evidence type="ECO:0000256" key="1">
    <source>
        <dbReference type="SAM" id="MobiDB-lite"/>
    </source>
</evidence>
<sequence length="732" mass="75943">MSMATLPFSSALGLVNKLEDTANQIYQHLPSAETVLSASIATGAGLATGGIGAAGIGLGYCVAAQQTGKLVQFIEEKGTGLLPESARSKQGVKYAVKATSTLLQGAAMGALSPSGFAAGTVKATAGLAGGQIAAKASDIVMAEMDLPKESLLRRGTNVAFGAIGAYAAGQVADGAMDYISSRIPAMHESTGTVQDSEVVIDADGDAYYDAPQETLLKRHVESVNLKDNLQPKRMAMRELLSVDGENFPASTPSSSDCPVNRTAINFPPVHPRTISNNEGYCGTATLNDSSTFYRCEHNSSEKAILTLKSGHLILADSSLKSGRVNVKANATPPVIGHRVEVQSKAGENGHFIIENTGGEVVGINSIASSLKGALIESKVDSNTGILFSTDGGDNSTIKAQNTGGVGFVANTNALKNANAHIRNTAGTGGIFQNNAGRKAHIQVVNQGGTGLKAERQSLAQSSVVVCQNGSAEFRGSSAANARVNVQDSGRALFTGNAGDGAKIVASGDSKIVLDEYTASPNLTLCHNARVVNKSGSDIFNELGFEKEFVAGSSQTVDKKCQPVLHSSPTTRLPVASAVTSKLDPAVKPSVASEVPPTANGVNVGGIVAGVIVVGAVVTVVVIVTGSIICYIKRESIKELIAKYRKQGVEVSEQQAKEAIGQATLQAVKQQHPEMLDESGSNGEHQSPVRLDISSQIATLDLKKIEPDTEQRPEIAVVIEDESEPTETSKTDA</sequence>
<keyword evidence="2" id="KW-1133">Transmembrane helix</keyword>
<feature type="region of interest" description="Disordered" evidence="1">
    <location>
        <begin position="703"/>
        <end position="732"/>
    </location>
</feature>
<gene>
    <name evidence="3" type="ORF">D5018_21100</name>
</gene>
<keyword evidence="2" id="KW-0812">Transmembrane</keyword>
<name>A0A3L8PT03_9GAMM</name>
<organism evidence="3 4">
    <name type="scientific">Parashewanella curva</name>
    <dbReference type="NCBI Taxonomy" id="2338552"/>
    <lineage>
        <taxon>Bacteria</taxon>
        <taxon>Pseudomonadati</taxon>
        <taxon>Pseudomonadota</taxon>
        <taxon>Gammaproteobacteria</taxon>
        <taxon>Alteromonadales</taxon>
        <taxon>Shewanellaceae</taxon>
        <taxon>Parashewanella</taxon>
    </lineage>
</organism>
<dbReference type="EMBL" id="QZEI01000167">
    <property type="protein sequence ID" value="RLV57713.1"/>
    <property type="molecule type" value="Genomic_DNA"/>
</dbReference>
<dbReference type="Proteomes" id="UP000281474">
    <property type="component" value="Unassembled WGS sequence"/>
</dbReference>
<accession>A0A3L8PT03</accession>
<evidence type="ECO:0000313" key="3">
    <source>
        <dbReference type="EMBL" id="RLV57713.1"/>
    </source>
</evidence>
<comment type="caution">
    <text evidence="3">The sequence shown here is derived from an EMBL/GenBank/DDBJ whole genome shotgun (WGS) entry which is preliminary data.</text>
</comment>
<evidence type="ECO:0000313" key="4">
    <source>
        <dbReference type="Proteomes" id="UP000281474"/>
    </source>
</evidence>
<proteinExistence type="predicted"/>
<keyword evidence="2" id="KW-0472">Membrane</keyword>
<protein>
    <submittedName>
        <fullName evidence="3">Uncharacterized protein</fullName>
    </submittedName>
</protein>
<reference evidence="3 4" key="1">
    <citation type="submission" date="2018-09" db="EMBL/GenBank/DDBJ databases">
        <title>Phylogeny of the Shewanellaceae, and recommendation for two new genera, Pseudoshewanella and Parashewanella.</title>
        <authorList>
            <person name="Wang G."/>
        </authorList>
    </citation>
    <scope>NUCLEOTIDE SEQUENCE [LARGE SCALE GENOMIC DNA]</scope>
    <source>
        <strain evidence="3 4">C51</strain>
    </source>
</reference>
<dbReference type="AlphaFoldDB" id="A0A3L8PT03"/>